<dbReference type="InterPro" id="IPR050054">
    <property type="entry name" value="UPRTase/APRTase"/>
</dbReference>
<comment type="caution">
    <text evidence="17">The sequence shown here is derived from an EMBL/GenBank/DDBJ whole genome shotgun (WGS) entry which is preliminary data.</text>
</comment>
<comment type="catalytic activity">
    <reaction evidence="11 15">
        <text>UMP + diphosphate = 5-phospho-alpha-D-ribose 1-diphosphate + uracil</text>
        <dbReference type="Rhea" id="RHEA:13017"/>
        <dbReference type="ChEBI" id="CHEBI:17568"/>
        <dbReference type="ChEBI" id="CHEBI:33019"/>
        <dbReference type="ChEBI" id="CHEBI:57865"/>
        <dbReference type="ChEBI" id="CHEBI:58017"/>
        <dbReference type="EC" id="2.4.2.9"/>
    </reaction>
</comment>
<evidence type="ECO:0000256" key="8">
    <source>
        <dbReference type="ARBA" id="ARBA00022842"/>
    </source>
</evidence>
<dbReference type="GO" id="GO:0005525">
    <property type="term" value="F:GTP binding"/>
    <property type="evidence" value="ECO:0007669"/>
    <property type="project" value="UniProtKB-KW"/>
</dbReference>
<dbReference type="GO" id="GO:0044206">
    <property type="term" value="P:UMP salvage"/>
    <property type="evidence" value="ECO:0007669"/>
    <property type="project" value="UniProtKB-UniRule"/>
</dbReference>
<keyword evidence="8 15" id="KW-0460">Magnesium</keyword>
<evidence type="ECO:0000259" key="16">
    <source>
        <dbReference type="Pfam" id="PF14681"/>
    </source>
</evidence>
<dbReference type="HAMAP" id="MF_01218_B">
    <property type="entry name" value="Upp_B"/>
    <property type="match status" value="1"/>
</dbReference>
<feature type="binding site" evidence="15">
    <location>
        <position position="200"/>
    </location>
    <ligand>
        <name>5-phospho-alpha-D-ribose 1-diphosphate</name>
        <dbReference type="ChEBI" id="CHEBI:58017"/>
    </ligand>
</feature>
<dbReference type="EC" id="2.4.2.9" evidence="3 15"/>
<feature type="binding site" evidence="15">
    <location>
        <begin position="131"/>
        <end position="139"/>
    </location>
    <ligand>
        <name>5-phospho-alpha-D-ribose 1-diphosphate</name>
        <dbReference type="ChEBI" id="CHEBI:58017"/>
    </ligand>
</feature>
<keyword evidence="5 15" id="KW-0328">Glycosyltransferase</keyword>
<comment type="pathway">
    <text evidence="1 15">Pyrimidine metabolism; UMP biosynthesis via salvage pathway; UMP from uracil: step 1/1.</text>
</comment>
<evidence type="ECO:0000256" key="6">
    <source>
        <dbReference type="ARBA" id="ARBA00022679"/>
    </source>
</evidence>
<keyword evidence="4 15" id="KW-0021">Allosteric enzyme</keyword>
<comment type="similarity">
    <text evidence="2 15">Belongs to the UPRTase family.</text>
</comment>
<accession>A0A0R2JLN8</accession>
<dbReference type="SUPFAM" id="SSF53271">
    <property type="entry name" value="PRTase-like"/>
    <property type="match status" value="1"/>
</dbReference>
<dbReference type="GO" id="GO:0005737">
    <property type="term" value="C:cytoplasm"/>
    <property type="evidence" value="ECO:0007669"/>
    <property type="project" value="UniProtKB-ARBA"/>
</dbReference>
<evidence type="ECO:0000256" key="11">
    <source>
        <dbReference type="ARBA" id="ARBA00052919"/>
    </source>
</evidence>
<comment type="function">
    <text evidence="12 15">Catalyzes the conversion of uracil and 5-phospho-alpha-D-ribose 1-diphosphate (PRPP) to UMP and diphosphate.</text>
</comment>
<reference evidence="17 18" key="1">
    <citation type="journal article" date="2015" name="Genome Announc.">
        <title>Expanding the biotechnology potential of lactobacilli through comparative genomics of 213 strains and associated genera.</title>
        <authorList>
            <person name="Sun Z."/>
            <person name="Harris H.M."/>
            <person name="McCann A."/>
            <person name="Guo C."/>
            <person name="Argimon S."/>
            <person name="Zhang W."/>
            <person name="Yang X."/>
            <person name="Jeffery I.B."/>
            <person name="Cooney J.C."/>
            <person name="Kagawa T.F."/>
            <person name="Liu W."/>
            <person name="Song Y."/>
            <person name="Salvetti E."/>
            <person name="Wrobel A."/>
            <person name="Rasinkangas P."/>
            <person name="Parkhill J."/>
            <person name="Rea M.C."/>
            <person name="O'Sullivan O."/>
            <person name="Ritari J."/>
            <person name="Douillard F.P."/>
            <person name="Paul Ross R."/>
            <person name="Yang R."/>
            <person name="Briner A.E."/>
            <person name="Felis G.E."/>
            <person name="de Vos W.M."/>
            <person name="Barrangou R."/>
            <person name="Klaenhammer T.R."/>
            <person name="Caufield P.W."/>
            <person name="Cui Y."/>
            <person name="Zhang H."/>
            <person name="O'Toole P.W."/>
        </authorList>
    </citation>
    <scope>NUCLEOTIDE SEQUENCE [LARGE SCALE GENOMIC DNA]</scope>
    <source>
        <strain evidence="17 18">DSM 20593</strain>
    </source>
</reference>
<organism evidence="17 18">
    <name type="scientific">Weissella kandleri</name>
    <dbReference type="NCBI Taxonomy" id="1616"/>
    <lineage>
        <taxon>Bacteria</taxon>
        <taxon>Bacillati</taxon>
        <taxon>Bacillota</taxon>
        <taxon>Bacilli</taxon>
        <taxon>Lactobacillales</taxon>
        <taxon>Lactobacillaceae</taxon>
        <taxon>Weissella</taxon>
    </lineage>
</organism>
<dbReference type="FunFam" id="3.40.50.2020:FF:000003">
    <property type="entry name" value="Uracil phosphoribosyltransferase"/>
    <property type="match status" value="1"/>
</dbReference>
<evidence type="ECO:0000256" key="10">
    <source>
        <dbReference type="ARBA" id="ARBA00031082"/>
    </source>
</evidence>
<dbReference type="Proteomes" id="UP000051655">
    <property type="component" value="Unassembled WGS sequence"/>
</dbReference>
<proteinExistence type="inferred from homology"/>
<dbReference type="GO" id="GO:0006223">
    <property type="term" value="P:uracil salvage"/>
    <property type="evidence" value="ECO:0007669"/>
    <property type="project" value="InterPro"/>
</dbReference>
<gene>
    <name evidence="15" type="primary">upp</name>
    <name evidence="17" type="ORF">IV73_GL000450</name>
</gene>
<feature type="binding site" evidence="15">
    <location>
        <position position="194"/>
    </location>
    <ligand>
        <name>uracil</name>
        <dbReference type="ChEBI" id="CHEBI:17568"/>
    </ligand>
</feature>
<dbReference type="Pfam" id="PF14681">
    <property type="entry name" value="UPRTase"/>
    <property type="match status" value="1"/>
</dbReference>
<dbReference type="UniPathway" id="UPA00574">
    <property type="reaction ID" value="UER00636"/>
</dbReference>
<evidence type="ECO:0000256" key="3">
    <source>
        <dbReference type="ARBA" id="ARBA00011894"/>
    </source>
</evidence>
<keyword evidence="6 15" id="KW-0808">Transferase</keyword>
<dbReference type="PATRIC" id="fig|1616.3.peg.466"/>
<evidence type="ECO:0000256" key="2">
    <source>
        <dbReference type="ARBA" id="ARBA00009516"/>
    </source>
</evidence>
<evidence type="ECO:0000256" key="15">
    <source>
        <dbReference type="HAMAP-Rule" id="MF_01218"/>
    </source>
</evidence>
<keyword evidence="9 15" id="KW-0342">GTP-binding</keyword>
<protein>
    <recommendedName>
        <fullName evidence="13 15">Uracil phosphoribosyltransferase</fullName>
        <ecNumber evidence="3 15">2.4.2.9</ecNumber>
    </recommendedName>
    <alternativeName>
        <fullName evidence="10 15">UMP pyrophosphorylase</fullName>
    </alternativeName>
    <alternativeName>
        <fullName evidence="14 15">UPRTase</fullName>
    </alternativeName>
</protein>
<evidence type="ECO:0000256" key="14">
    <source>
        <dbReference type="ARBA" id="ARBA00079807"/>
    </source>
</evidence>
<feature type="binding site" evidence="15">
    <location>
        <position position="104"/>
    </location>
    <ligand>
        <name>5-phospho-alpha-D-ribose 1-diphosphate</name>
        <dbReference type="ChEBI" id="CHEBI:58017"/>
    </ligand>
</feature>
<dbReference type="NCBIfam" id="NF001097">
    <property type="entry name" value="PRK00129.1"/>
    <property type="match status" value="1"/>
</dbReference>
<evidence type="ECO:0000256" key="13">
    <source>
        <dbReference type="ARBA" id="ARBA00072146"/>
    </source>
</evidence>
<evidence type="ECO:0000256" key="4">
    <source>
        <dbReference type="ARBA" id="ARBA00022533"/>
    </source>
</evidence>
<dbReference type="STRING" id="1616.IV73_GL000450"/>
<dbReference type="InterPro" id="IPR005765">
    <property type="entry name" value="UPRT"/>
</dbReference>
<dbReference type="NCBIfam" id="TIGR01091">
    <property type="entry name" value="upp"/>
    <property type="match status" value="1"/>
</dbReference>
<feature type="domain" description="Phosphoribosyltransferase" evidence="16">
    <location>
        <begin position="6"/>
        <end position="208"/>
    </location>
</feature>
<dbReference type="CDD" id="cd06223">
    <property type="entry name" value="PRTases_typeI"/>
    <property type="match status" value="1"/>
</dbReference>
<keyword evidence="7 15" id="KW-0547">Nucleotide-binding</keyword>
<dbReference type="EMBL" id="JQBP01000002">
    <property type="protein sequence ID" value="KRN75287.1"/>
    <property type="molecule type" value="Genomic_DNA"/>
</dbReference>
<evidence type="ECO:0000256" key="5">
    <source>
        <dbReference type="ARBA" id="ARBA00022676"/>
    </source>
</evidence>
<evidence type="ECO:0000256" key="12">
    <source>
        <dbReference type="ARBA" id="ARBA00056901"/>
    </source>
</evidence>
<feature type="binding site" evidence="15">
    <location>
        <begin position="199"/>
        <end position="201"/>
    </location>
    <ligand>
        <name>uracil</name>
        <dbReference type="ChEBI" id="CHEBI:17568"/>
    </ligand>
</feature>
<evidence type="ECO:0000313" key="17">
    <source>
        <dbReference type="EMBL" id="KRN75287.1"/>
    </source>
</evidence>
<dbReference type="OrthoDB" id="9781675at2"/>
<name>A0A0R2JLN8_9LACO</name>
<comment type="cofactor">
    <cofactor evidence="15">
        <name>Mg(2+)</name>
        <dbReference type="ChEBI" id="CHEBI:18420"/>
    </cofactor>
    <text evidence="15">Binds 1 Mg(2+) ion per subunit. The magnesium is bound as Mg-PRPP.</text>
</comment>
<comment type="activity regulation">
    <text evidence="15">Allosterically activated by GTP.</text>
</comment>
<dbReference type="RefSeq" id="WP_057754136.1">
    <property type="nucleotide sequence ID" value="NZ_JQBP01000002.1"/>
</dbReference>
<sequence>MSKVTVIDHPLIQHKLTIIRDKNVGTKEFREVVDEIASLMAYEVTRELPTMDIEVETPVAKTTQKTLAGKKLAIVPILRAGLGMVDGIMKLIPAARIGHIGMYRDEETLEPVEYFVKLPEDIDQREVLVVDPMLATGGSAVMAIDALKKRGAKTIKLITLVSAPVGIEMIQKMHPDVEIYTAGLDEGLDEHGYIVPGLGDAGDRLFGTH</sequence>
<dbReference type="AlphaFoldDB" id="A0A0R2JLN8"/>
<feature type="binding site" evidence="15">
    <location>
        <position position="79"/>
    </location>
    <ligand>
        <name>5-phospho-alpha-D-ribose 1-diphosphate</name>
        <dbReference type="ChEBI" id="CHEBI:58017"/>
    </ligand>
</feature>
<dbReference type="GO" id="GO:0000287">
    <property type="term" value="F:magnesium ion binding"/>
    <property type="evidence" value="ECO:0007669"/>
    <property type="project" value="UniProtKB-UniRule"/>
</dbReference>
<keyword evidence="18" id="KW-1185">Reference proteome</keyword>
<dbReference type="InterPro" id="IPR000836">
    <property type="entry name" value="PRTase_dom"/>
</dbReference>
<dbReference type="InterPro" id="IPR029057">
    <property type="entry name" value="PRTase-like"/>
</dbReference>
<dbReference type="PANTHER" id="PTHR32315">
    <property type="entry name" value="ADENINE PHOSPHORIBOSYLTRANSFERASE"/>
    <property type="match status" value="1"/>
</dbReference>
<dbReference type="PANTHER" id="PTHR32315:SF4">
    <property type="entry name" value="URACIL PHOSPHORIBOSYLTRANSFERASE, CHLOROPLASTIC"/>
    <property type="match status" value="1"/>
</dbReference>
<evidence type="ECO:0000313" key="18">
    <source>
        <dbReference type="Proteomes" id="UP000051655"/>
    </source>
</evidence>
<evidence type="ECO:0000256" key="9">
    <source>
        <dbReference type="ARBA" id="ARBA00023134"/>
    </source>
</evidence>
<dbReference type="GO" id="GO:0004845">
    <property type="term" value="F:uracil phosphoribosyltransferase activity"/>
    <property type="evidence" value="ECO:0007669"/>
    <property type="project" value="UniProtKB-UniRule"/>
</dbReference>
<evidence type="ECO:0000256" key="7">
    <source>
        <dbReference type="ARBA" id="ARBA00022741"/>
    </source>
</evidence>
<dbReference type="Gene3D" id="3.40.50.2020">
    <property type="match status" value="1"/>
</dbReference>
<evidence type="ECO:0000256" key="1">
    <source>
        <dbReference type="ARBA" id="ARBA00005180"/>
    </source>
</evidence>
<dbReference type="InterPro" id="IPR034332">
    <property type="entry name" value="Upp_B"/>
</dbReference>